<sequence length="528" mass="57070">MTTLPLGYESYWMLSAAASPFPPLPPAGRTEVDVAVVGGGIAGLSVAWELTRAGRSVAVLESDRIAAGVTGHTAAKVSALHGLVYARLRAERGAGSARMYALSQQSAVERLAEVAALLGADCDLERVPAYTFVESEHHADEIRAEAEAAAQAGLDASFVTGTGLPFPVRAAVRVADQAQFHPRKYLLALAGDAVRHGALIHERTRVLGLDEGDPCRLTVECGAEVLARDVVVATHYPVFDRALMFSRLRPRRELVIAALLPADEDPGGCYLTPEHTARSVHTAPYPFRDGRRLLVVTGEGFIPGTPGIGSVGARYERLAAWTYERFPRARPLHRWATQDNDTTDRVPYIGRFHPAAQHTWVAAGFGGWGMSSGVLAGRLLTAYLTGEELPPWARLYDPVRLRPREAPALLRLQSAVARRFVGDRLSPSYVDTVSEIGPGTGAIVRIRGRRCAVHRTDEGELRVLSPRCTHLGCLVRFNDAETAWECPCHGSRFGVGGEVLQGPATRPLERRDEMAEEPGPGVAWEEAG</sequence>
<dbReference type="GO" id="GO:0005737">
    <property type="term" value="C:cytoplasm"/>
    <property type="evidence" value="ECO:0007669"/>
    <property type="project" value="TreeGrafter"/>
</dbReference>
<comment type="caution">
    <text evidence="8">The sequence shown here is derived from an EMBL/GenBank/DDBJ whole genome shotgun (WGS) entry which is preliminary data.</text>
</comment>
<dbReference type="GO" id="GO:0046872">
    <property type="term" value="F:metal ion binding"/>
    <property type="evidence" value="ECO:0007669"/>
    <property type="project" value="UniProtKB-KW"/>
</dbReference>
<organism evidence="8 9">
    <name type="scientific">Streptomyces boncukensis</name>
    <dbReference type="NCBI Taxonomy" id="2711219"/>
    <lineage>
        <taxon>Bacteria</taxon>
        <taxon>Bacillati</taxon>
        <taxon>Actinomycetota</taxon>
        <taxon>Actinomycetes</taxon>
        <taxon>Kitasatosporales</taxon>
        <taxon>Streptomycetaceae</taxon>
        <taxon>Streptomyces</taxon>
    </lineage>
</organism>
<dbReference type="GO" id="GO:0004497">
    <property type="term" value="F:monooxygenase activity"/>
    <property type="evidence" value="ECO:0007669"/>
    <property type="project" value="UniProtKB-ARBA"/>
</dbReference>
<dbReference type="GO" id="GO:0016020">
    <property type="term" value="C:membrane"/>
    <property type="evidence" value="ECO:0007669"/>
    <property type="project" value="InterPro"/>
</dbReference>
<evidence type="ECO:0000256" key="4">
    <source>
        <dbReference type="ARBA" id="ARBA00023014"/>
    </source>
</evidence>
<dbReference type="GO" id="GO:0016705">
    <property type="term" value="F:oxidoreductase activity, acting on paired donors, with incorporation or reduction of molecular oxygen"/>
    <property type="evidence" value="ECO:0007669"/>
    <property type="project" value="UniProtKB-ARBA"/>
</dbReference>
<dbReference type="GO" id="GO:0051537">
    <property type="term" value="F:2 iron, 2 sulfur cluster binding"/>
    <property type="evidence" value="ECO:0007669"/>
    <property type="project" value="UniProtKB-KW"/>
</dbReference>
<evidence type="ECO:0000313" key="8">
    <source>
        <dbReference type="EMBL" id="NGO67745.1"/>
    </source>
</evidence>
<keyword evidence="5" id="KW-1015">Disulfide bond</keyword>
<dbReference type="InterPro" id="IPR017941">
    <property type="entry name" value="Rieske_2Fe-2S"/>
</dbReference>
<dbReference type="InterPro" id="IPR005805">
    <property type="entry name" value="Rieske_Fe-S_prot_C"/>
</dbReference>
<dbReference type="InterPro" id="IPR006076">
    <property type="entry name" value="FAD-dep_OxRdtase"/>
</dbReference>
<dbReference type="Proteomes" id="UP000477722">
    <property type="component" value="Unassembled WGS sequence"/>
</dbReference>
<accession>A0A6G4WRB2</accession>
<dbReference type="PRINTS" id="PR00162">
    <property type="entry name" value="RIESKE"/>
</dbReference>
<name>A0A6G4WRB2_9ACTN</name>
<gene>
    <name evidence="8" type="ORF">G5C65_05120</name>
</gene>
<dbReference type="Pfam" id="PF01266">
    <property type="entry name" value="DAO"/>
    <property type="match status" value="1"/>
</dbReference>
<dbReference type="SUPFAM" id="SSF51905">
    <property type="entry name" value="FAD/NAD(P)-binding domain"/>
    <property type="match status" value="1"/>
</dbReference>
<evidence type="ECO:0000259" key="7">
    <source>
        <dbReference type="PROSITE" id="PS51296"/>
    </source>
</evidence>
<protein>
    <submittedName>
        <fullName evidence="8">FAD-dependent oxidoreductase</fullName>
    </submittedName>
</protein>
<dbReference type="PANTHER" id="PTHR13847">
    <property type="entry name" value="SARCOSINE DEHYDROGENASE-RELATED"/>
    <property type="match status" value="1"/>
</dbReference>
<keyword evidence="1" id="KW-0001">2Fe-2S</keyword>
<dbReference type="SUPFAM" id="SSF50022">
    <property type="entry name" value="ISP domain"/>
    <property type="match status" value="1"/>
</dbReference>
<proteinExistence type="predicted"/>
<dbReference type="RefSeq" id="WP_165297401.1">
    <property type="nucleotide sequence ID" value="NZ_JAAKZZ010000030.1"/>
</dbReference>
<dbReference type="Gene3D" id="3.50.50.60">
    <property type="entry name" value="FAD/NAD(P)-binding domain"/>
    <property type="match status" value="1"/>
</dbReference>
<keyword evidence="9" id="KW-1185">Reference proteome</keyword>
<evidence type="ECO:0000313" key="9">
    <source>
        <dbReference type="Proteomes" id="UP000477722"/>
    </source>
</evidence>
<evidence type="ECO:0000256" key="2">
    <source>
        <dbReference type="ARBA" id="ARBA00022723"/>
    </source>
</evidence>
<dbReference type="EMBL" id="JAAKZZ010000030">
    <property type="protein sequence ID" value="NGO67745.1"/>
    <property type="molecule type" value="Genomic_DNA"/>
</dbReference>
<dbReference type="Gene3D" id="2.102.10.10">
    <property type="entry name" value="Rieske [2Fe-2S] iron-sulphur domain"/>
    <property type="match status" value="1"/>
</dbReference>
<evidence type="ECO:0000256" key="5">
    <source>
        <dbReference type="ARBA" id="ARBA00023157"/>
    </source>
</evidence>
<keyword evidence="3" id="KW-0408">Iron</keyword>
<dbReference type="PROSITE" id="PS51296">
    <property type="entry name" value="RIESKE"/>
    <property type="match status" value="1"/>
</dbReference>
<feature type="domain" description="Rieske" evidence="7">
    <location>
        <begin position="428"/>
        <end position="522"/>
    </location>
</feature>
<dbReference type="Pfam" id="PF00355">
    <property type="entry name" value="Rieske"/>
    <property type="match status" value="1"/>
</dbReference>
<dbReference type="AlphaFoldDB" id="A0A6G4WRB2"/>
<feature type="region of interest" description="Disordered" evidence="6">
    <location>
        <begin position="504"/>
        <end position="528"/>
    </location>
</feature>
<dbReference type="InterPro" id="IPR036922">
    <property type="entry name" value="Rieske_2Fe-2S_sf"/>
</dbReference>
<evidence type="ECO:0000256" key="6">
    <source>
        <dbReference type="SAM" id="MobiDB-lite"/>
    </source>
</evidence>
<keyword evidence="2" id="KW-0479">Metal-binding</keyword>
<dbReference type="PANTHER" id="PTHR13847:SF274">
    <property type="entry name" value="RIESKE 2FE-2S IRON-SULFUR PROTEIN YHFW-RELATED"/>
    <property type="match status" value="1"/>
</dbReference>
<evidence type="ECO:0000256" key="1">
    <source>
        <dbReference type="ARBA" id="ARBA00022714"/>
    </source>
</evidence>
<keyword evidence="4" id="KW-0411">Iron-sulfur</keyword>
<dbReference type="Gene3D" id="3.30.9.10">
    <property type="entry name" value="D-Amino Acid Oxidase, subunit A, domain 2"/>
    <property type="match status" value="1"/>
</dbReference>
<dbReference type="InterPro" id="IPR036188">
    <property type="entry name" value="FAD/NAD-bd_sf"/>
</dbReference>
<reference evidence="8 9" key="1">
    <citation type="submission" date="2020-02" db="EMBL/GenBank/DDBJ databases">
        <title>Whole-genome analyses of novel actinobacteria.</title>
        <authorList>
            <person name="Sahin N."/>
            <person name="Tatar D."/>
        </authorList>
    </citation>
    <scope>NUCLEOTIDE SEQUENCE [LARGE SCALE GENOMIC DNA]</scope>
    <source>
        <strain evidence="8 9">SB3404</strain>
    </source>
</reference>
<evidence type="ECO:0000256" key="3">
    <source>
        <dbReference type="ARBA" id="ARBA00023004"/>
    </source>
</evidence>